<feature type="region of interest" description="Disordered" evidence="1">
    <location>
        <begin position="76"/>
        <end position="96"/>
    </location>
</feature>
<gene>
    <name evidence="2" type="ORF">CDAUBV1_LOCUS3199</name>
</gene>
<sequence>MTHITLIDGAIKSVVDSQNRKCNRIIYTRVELLSYRHCRSAQGWPPFFDKRFARSRLVRNPYGYVSFNRICESRDNNLESNRYNPPNYTEKYLEPLPNPKSSSEYRRYYDDAIAFAGDLKPLSSDGASDNRRGFYDHPDLSLRPRKYYPRFQKYTPHEPEWYVYGPQAIDEEMELAEYDMAAGDEEKENNTLSGLETQSKITKSIPEDAGIVEEYTSKGTKTTKGLESYLRSFLKQKSGETNQKGDRPPNIKTLREIESKLKVQRSETKSSGDMSAYYKLLGLVGNSVNSSKGDYHESSPRNREVDNNQPQTLIEETCPSALSNSKSLASEVYTDPAVSEVVESNGCSFGNVAASSNRSNKQKIIPTQSKYVKQEQINVATRVACNPLAASYQRQVMATGPLGQNALRWFKAMTNAASASACISQHLEGSNGGSSDGIVTKSGSLDLDQKHDHASCKEDGFAETLTDQGLSAERYNHLNDISTENVLESKMNDPTFNSPFGLGMGINMPARPIKPLMFYYHPQAAQLLGRPMLHPFLLQQLIQRQLDIRNAALNLPLNYLRTQTMIPMLSENSLYSQGLVSKISDPRTASYCSDVPCSYTQPTSGLLQEVNSDE</sequence>
<organism evidence="2 3">
    <name type="scientific">Calicophoron daubneyi</name>
    <name type="common">Rumen fluke</name>
    <name type="synonym">Paramphistomum daubneyi</name>
    <dbReference type="NCBI Taxonomy" id="300641"/>
    <lineage>
        <taxon>Eukaryota</taxon>
        <taxon>Metazoa</taxon>
        <taxon>Spiralia</taxon>
        <taxon>Lophotrochozoa</taxon>
        <taxon>Platyhelminthes</taxon>
        <taxon>Trematoda</taxon>
        <taxon>Digenea</taxon>
        <taxon>Plagiorchiida</taxon>
        <taxon>Pronocephalata</taxon>
        <taxon>Paramphistomoidea</taxon>
        <taxon>Paramphistomidae</taxon>
        <taxon>Calicophoron</taxon>
    </lineage>
</organism>
<dbReference type="AlphaFoldDB" id="A0AAV2T2U5"/>
<protein>
    <submittedName>
        <fullName evidence="2">Uncharacterized protein</fullName>
    </submittedName>
</protein>
<dbReference type="Proteomes" id="UP001497525">
    <property type="component" value="Unassembled WGS sequence"/>
</dbReference>
<evidence type="ECO:0000256" key="1">
    <source>
        <dbReference type="SAM" id="MobiDB-lite"/>
    </source>
</evidence>
<feature type="compositionally biased region" description="Basic and acidic residues" evidence="1">
    <location>
        <begin position="293"/>
        <end position="306"/>
    </location>
</feature>
<feature type="compositionally biased region" description="Polar residues" evidence="1">
    <location>
        <begin position="78"/>
        <end position="87"/>
    </location>
</feature>
<comment type="caution">
    <text evidence="2">The sequence shown here is derived from an EMBL/GenBank/DDBJ whole genome shotgun (WGS) entry which is preliminary data.</text>
</comment>
<dbReference type="EMBL" id="CAXLJL010000079">
    <property type="protein sequence ID" value="CAL5131005.1"/>
    <property type="molecule type" value="Genomic_DNA"/>
</dbReference>
<feature type="region of interest" description="Disordered" evidence="1">
    <location>
        <begin position="289"/>
        <end position="310"/>
    </location>
</feature>
<evidence type="ECO:0000313" key="2">
    <source>
        <dbReference type="EMBL" id="CAL5131005.1"/>
    </source>
</evidence>
<accession>A0AAV2T2U5</accession>
<name>A0AAV2T2U5_CALDB</name>
<reference evidence="2" key="1">
    <citation type="submission" date="2024-06" db="EMBL/GenBank/DDBJ databases">
        <authorList>
            <person name="Liu X."/>
            <person name="Lenzi L."/>
            <person name="Haldenby T S."/>
            <person name="Uol C."/>
        </authorList>
    </citation>
    <scope>NUCLEOTIDE SEQUENCE</scope>
</reference>
<evidence type="ECO:0000313" key="3">
    <source>
        <dbReference type="Proteomes" id="UP001497525"/>
    </source>
</evidence>
<proteinExistence type="predicted"/>